<dbReference type="EMBL" id="KK088412">
    <property type="protein sequence ID" value="EYE99135.1"/>
    <property type="molecule type" value="Genomic_DNA"/>
</dbReference>
<dbReference type="RefSeq" id="XP_040642823.1">
    <property type="nucleotide sequence ID" value="XM_040786065.1"/>
</dbReference>
<accession>A0A017SS98</accession>
<gene>
    <name evidence="3" type="ORF">EURHEDRAFT_512419</name>
</gene>
<dbReference type="GeneID" id="63701189"/>
<name>A0A017SS98_ASPRC</name>
<dbReference type="InterPro" id="IPR002575">
    <property type="entry name" value="Aminoglycoside_PTrfase"/>
</dbReference>
<keyword evidence="4" id="KW-1185">Reference proteome</keyword>
<evidence type="ECO:0000256" key="1">
    <source>
        <dbReference type="SAM" id="MobiDB-lite"/>
    </source>
</evidence>
<sequence>MLINKRLPSYVLRSISSYSGYHTTSITKLAEGGFNNVFLLTMADSFEVIIKIMYHISVPRYYATVSEVAVLQYIHEKGVPVPEISGYFVLRRNSADVEYIVMGKVAGVGMENRWLDMSKRERLAPAPSFVETEGKVFMICHVPAGFRAELYTADMEGDHDSETFCIGLTADHTFWLGRRAELGIRREDYLSLLNKYLFLAPYLLPKDANSPLNRPTLRHPDLNPNNIFISLDSGAISCIIDWQHTTIEPRLLAVGYLRAYFNKLHIQALRVPLLRLRQRLVDRAGRQWSGNFMTLKRALGVSCPVQFTEAEMGGFFEQERLWFDSNKAVKLWQEQVGVSEDGWVSDGGHGGAFQKVTKLKASLIVLAEVDEGDIHLLEKGGCSEIEKKSVDNDKNRVGEISPDRRHGVR</sequence>
<evidence type="ECO:0000313" key="3">
    <source>
        <dbReference type="EMBL" id="EYE99135.1"/>
    </source>
</evidence>
<dbReference type="SUPFAM" id="SSF56112">
    <property type="entry name" value="Protein kinase-like (PK-like)"/>
    <property type="match status" value="1"/>
</dbReference>
<reference evidence="4" key="1">
    <citation type="journal article" date="2014" name="Nat. Commun.">
        <title>Genomic adaptations of the halophilic Dead Sea filamentous fungus Eurotium rubrum.</title>
        <authorList>
            <person name="Kis-Papo T."/>
            <person name="Weig A.R."/>
            <person name="Riley R."/>
            <person name="Persoh D."/>
            <person name="Salamov A."/>
            <person name="Sun H."/>
            <person name="Lipzen A."/>
            <person name="Wasser S.P."/>
            <person name="Rambold G."/>
            <person name="Grigoriev I.V."/>
            <person name="Nevo E."/>
        </authorList>
    </citation>
    <scope>NUCLEOTIDE SEQUENCE [LARGE SCALE GENOMIC DNA]</scope>
    <source>
        <strain evidence="4">CBS 135680</strain>
    </source>
</reference>
<dbReference type="AlphaFoldDB" id="A0A017SS98"/>
<dbReference type="HOGENOM" id="CLU_019189_9_1_1"/>
<dbReference type="Gene3D" id="3.90.1200.10">
    <property type="match status" value="1"/>
</dbReference>
<dbReference type="PANTHER" id="PTHR36091">
    <property type="entry name" value="ALTERED INHERITANCE OF MITOCHONDRIA PROTEIN 9, MITOCHONDRIAL"/>
    <property type="match status" value="1"/>
</dbReference>
<dbReference type="InterPro" id="IPR011009">
    <property type="entry name" value="Kinase-like_dom_sf"/>
</dbReference>
<feature type="region of interest" description="Disordered" evidence="1">
    <location>
        <begin position="388"/>
        <end position="409"/>
    </location>
</feature>
<organism evidence="3 4">
    <name type="scientific">Aspergillus ruber (strain CBS 135680)</name>
    <dbReference type="NCBI Taxonomy" id="1388766"/>
    <lineage>
        <taxon>Eukaryota</taxon>
        <taxon>Fungi</taxon>
        <taxon>Dikarya</taxon>
        <taxon>Ascomycota</taxon>
        <taxon>Pezizomycotina</taxon>
        <taxon>Eurotiomycetes</taxon>
        <taxon>Eurotiomycetidae</taxon>
        <taxon>Eurotiales</taxon>
        <taxon>Aspergillaceae</taxon>
        <taxon>Aspergillus</taxon>
        <taxon>Aspergillus subgen. Aspergillus</taxon>
    </lineage>
</organism>
<dbReference type="GO" id="GO:0005739">
    <property type="term" value="C:mitochondrion"/>
    <property type="evidence" value="ECO:0007669"/>
    <property type="project" value="TreeGrafter"/>
</dbReference>
<dbReference type="InterPro" id="IPR051035">
    <property type="entry name" value="Mito_inheritance_9"/>
</dbReference>
<dbReference type="OrthoDB" id="10003767at2759"/>
<dbReference type="STRING" id="1388766.A0A017SS98"/>
<dbReference type="Pfam" id="PF01636">
    <property type="entry name" value="APH"/>
    <property type="match status" value="1"/>
</dbReference>
<feature type="domain" description="Aminoglycoside phosphotransferase" evidence="2">
    <location>
        <begin position="212"/>
        <end position="258"/>
    </location>
</feature>
<protein>
    <recommendedName>
        <fullName evidence="2">Aminoglycoside phosphotransferase domain-containing protein</fullName>
    </recommendedName>
</protein>
<dbReference type="Proteomes" id="UP000019804">
    <property type="component" value="Unassembled WGS sequence"/>
</dbReference>
<dbReference type="PANTHER" id="PTHR36091:SF2">
    <property type="entry name" value="AMINOGLYCOSIDE PHOSPHOTRANSFERASE DOMAIN-CONTAINING PROTEIN"/>
    <property type="match status" value="1"/>
</dbReference>
<evidence type="ECO:0000259" key="2">
    <source>
        <dbReference type="Pfam" id="PF01636"/>
    </source>
</evidence>
<evidence type="ECO:0000313" key="4">
    <source>
        <dbReference type="Proteomes" id="UP000019804"/>
    </source>
</evidence>
<proteinExistence type="predicted"/>